<dbReference type="EMBL" id="JARWBG010000002">
    <property type="protein sequence ID" value="MDH2387612.1"/>
    <property type="molecule type" value="Genomic_DNA"/>
</dbReference>
<feature type="coiled-coil region" evidence="1">
    <location>
        <begin position="73"/>
        <end position="107"/>
    </location>
</feature>
<evidence type="ECO:0000313" key="3">
    <source>
        <dbReference type="EMBL" id="MDH2387612.1"/>
    </source>
</evidence>
<gene>
    <name evidence="3" type="ORF">QCN29_02175</name>
</gene>
<sequence>MNAHTRTRSRRGRTLAREAAREDRRTALRLLLARADRGALTREDAAHLRTLAEAEIAECDTFRRSAGGQQSAALRLNRRIDAAEQAMREIEVERDEYAAEAEALRAAAGKGEQ</sequence>
<accession>A0ABT6HFS2</accession>
<feature type="region of interest" description="Disordered" evidence="2">
    <location>
        <begin position="1"/>
        <end position="20"/>
    </location>
</feature>
<proteinExistence type="predicted"/>
<dbReference type="RefSeq" id="WP_279925808.1">
    <property type="nucleotide sequence ID" value="NZ_JARWBG010000002.1"/>
</dbReference>
<name>A0ABT6HFS2_9ACTN</name>
<comment type="caution">
    <text evidence="3">The sequence shown here is derived from an EMBL/GenBank/DDBJ whole genome shotgun (WGS) entry which is preliminary data.</text>
</comment>
<evidence type="ECO:0000313" key="4">
    <source>
        <dbReference type="Proteomes" id="UP001223144"/>
    </source>
</evidence>
<reference evidence="3 4" key="1">
    <citation type="submission" date="2023-04" db="EMBL/GenBank/DDBJ databases">
        <title>Streptomyces chengmaiensis sp. nov. isolated from the stem of mangrove plant in Hainan.</title>
        <authorList>
            <person name="Huang X."/>
            <person name="Zhou S."/>
            <person name="Chu X."/>
            <person name="Xie Y."/>
            <person name="Lin Y."/>
        </authorList>
    </citation>
    <scope>NUCLEOTIDE SEQUENCE [LARGE SCALE GENOMIC DNA]</scope>
    <source>
        <strain evidence="3 4">HNM0663</strain>
    </source>
</reference>
<dbReference type="Proteomes" id="UP001223144">
    <property type="component" value="Unassembled WGS sequence"/>
</dbReference>
<evidence type="ECO:0000256" key="1">
    <source>
        <dbReference type="SAM" id="Coils"/>
    </source>
</evidence>
<protein>
    <submittedName>
        <fullName evidence="3">Uncharacterized protein</fullName>
    </submittedName>
</protein>
<keyword evidence="4" id="KW-1185">Reference proteome</keyword>
<organism evidence="3 4">
    <name type="scientific">Streptomyces chengmaiensis</name>
    <dbReference type="NCBI Taxonomy" id="3040919"/>
    <lineage>
        <taxon>Bacteria</taxon>
        <taxon>Bacillati</taxon>
        <taxon>Actinomycetota</taxon>
        <taxon>Actinomycetes</taxon>
        <taxon>Kitasatosporales</taxon>
        <taxon>Streptomycetaceae</taxon>
        <taxon>Streptomyces</taxon>
    </lineage>
</organism>
<feature type="compositionally biased region" description="Basic residues" evidence="2">
    <location>
        <begin position="1"/>
        <end position="14"/>
    </location>
</feature>
<evidence type="ECO:0000256" key="2">
    <source>
        <dbReference type="SAM" id="MobiDB-lite"/>
    </source>
</evidence>
<keyword evidence="1" id="KW-0175">Coiled coil</keyword>